<comment type="caution">
    <text evidence="1">The sequence shown here is derived from an EMBL/GenBank/DDBJ whole genome shotgun (WGS) entry which is preliminary data.</text>
</comment>
<dbReference type="Proteomes" id="UP000322619">
    <property type="component" value="Unassembled WGS sequence"/>
</dbReference>
<dbReference type="EMBL" id="VSLA01000011">
    <property type="protein sequence ID" value="TYC86377.1"/>
    <property type="molecule type" value="Genomic_DNA"/>
</dbReference>
<evidence type="ECO:0000313" key="1">
    <source>
        <dbReference type="EMBL" id="TYC86377.1"/>
    </source>
</evidence>
<accession>A0A5D0WQF3</accession>
<organism evidence="1 2">
    <name type="scientific">Acetobacterium wieringae</name>
    <dbReference type="NCBI Taxonomy" id="52694"/>
    <lineage>
        <taxon>Bacteria</taxon>
        <taxon>Bacillati</taxon>
        <taxon>Bacillota</taxon>
        <taxon>Clostridia</taxon>
        <taxon>Eubacteriales</taxon>
        <taxon>Eubacteriaceae</taxon>
        <taxon>Acetobacterium</taxon>
    </lineage>
</organism>
<sequence length="80" mass="9137">MTVYLKINKIIFNETHWPTDDRQKGILIASDAFPKAVRYVIKADSLIILSGNNGVFCFDIDKGELFLGEVLEIVKCYRNN</sequence>
<dbReference type="AlphaFoldDB" id="A0A5D0WQF3"/>
<reference evidence="1 2" key="1">
    <citation type="submission" date="2019-08" db="EMBL/GenBank/DDBJ databases">
        <title>Isolation and enrichment of carboxydotrophic bacteria from anaerobic sludge for the production of bio-based chemicals from syngas.</title>
        <authorList>
            <person name="Antares A.L."/>
            <person name="Moreira J."/>
            <person name="Diender M."/>
            <person name="Parshina S.N."/>
            <person name="Stams A.J.M."/>
            <person name="Alves M."/>
            <person name="Alves J.I."/>
            <person name="Sousa D.Z."/>
        </authorList>
    </citation>
    <scope>NUCLEOTIDE SEQUENCE [LARGE SCALE GENOMIC DNA]</scope>
    <source>
        <strain evidence="1 2">JM</strain>
    </source>
</reference>
<evidence type="ECO:0000313" key="2">
    <source>
        <dbReference type="Proteomes" id="UP000322619"/>
    </source>
</evidence>
<protein>
    <submittedName>
        <fullName evidence="1">Uncharacterized protein</fullName>
    </submittedName>
</protein>
<proteinExistence type="predicted"/>
<gene>
    <name evidence="1" type="ORF">FXB42_06740</name>
</gene>
<name>A0A5D0WQF3_9FIRM</name>
<dbReference type="RefSeq" id="WP_148637249.1">
    <property type="nucleotide sequence ID" value="NZ_VSLA01000011.1"/>
</dbReference>